<evidence type="ECO:0000313" key="2">
    <source>
        <dbReference type="EMBL" id="KAK9875309.1"/>
    </source>
</evidence>
<dbReference type="Proteomes" id="UP001431783">
    <property type="component" value="Unassembled WGS sequence"/>
</dbReference>
<dbReference type="EMBL" id="JARQZJ010000033">
    <property type="protein sequence ID" value="KAK9875309.1"/>
    <property type="molecule type" value="Genomic_DNA"/>
</dbReference>
<keyword evidence="3" id="KW-1185">Reference proteome</keyword>
<organism evidence="2 3">
    <name type="scientific">Henosepilachna vigintioctopunctata</name>
    <dbReference type="NCBI Taxonomy" id="420089"/>
    <lineage>
        <taxon>Eukaryota</taxon>
        <taxon>Metazoa</taxon>
        <taxon>Ecdysozoa</taxon>
        <taxon>Arthropoda</taxon>
        <taxon>Hexapoda</taxon>
        <taxon>Insecta</taxon>
        <taxon>Pterygota</taxon>
        <taxon>Neoptera</taxon>
        <taxon>Endopterygota</taxon>
        <taxon>Coleoptera</taxon>
        <taxon>Polyphaga</taxon>
        <taxon>Cucujiformia</taxon>
        <taxon>Coccinelloidea</taxon>
        <taxon>Coccinellidae</taxon>
        <taxon>Epilachninae</taxon>
        <taxon>Epilachnini</taxon>
        <taxon>Henosepilachna</taxon>
    </lineage>
</organism>
<gene>
    <name evidence="2" type="ORF">WA026_007705</name>
</gene>
<accession>A0AAW1U7N9</accession>
<dbReference type="AlphaFoldDB" id="A0AAW1U7N9"/>
<feature type="region of interest" description="Disordered" evidence="1">
    <location>
        <begin position="62"/>
        <end position="110"/>
    </location>
</feature>
<name>A0AAW1U7N9_9CUCU</name>
<sequence>MFQRYFNFGQQLEKTSLLIFLILEYKKVKFSRFTSCLKVSLDTLLIWLRRISKLPILALFGSSSGIGDPDGTGDTEVIADSEGRSDSDVTGDTEGTDGSDGIGDSDETGD</sequence>
<evidence type="ECO:0000256" key="1">
    <source>
        <dbReference type="SAM" id="MobiDB-lite"/>
    </source>
</evidence>
<proteinExistence type="predicted"/>
<comment type="caution">
    <text evidence="2">The sequence shown here is derived from an EMBL/GenBank/DDBJ whole genome shotgun (WGS) entry which is preliminary data.</text>
</comment>
<feature type="compositionally biased region" description="Acidic residues" evidence="1">
    <location>
        <begin position="89"/>
        <end position="110"/>
    </location>
</feature>
<evidence type="ECO:0000313" key="3">
    <source>
        <dbReference type="Proteomes" id="UP001431783"/>
    </source>
</evidence>
<protein>
    <submittedName>
        <fullName evidence="2">Uncharacterized protein</fullName>
    </submittedName>
</protein>
<reference evidence="2 3" key="1">
    <citation type="submission" date="2023-03" db="EMBL/GenBank/DDBJ databases">
        <title>Genome insight into feeding habits of ladybird beetles.</title>
        <authorList>
            <person name="Li H.-S."/>
            <person name="Huang Y.-H."/>
            <person name="Pang H."/>
        </authorList>
    </citation>
    <scope>NUCLEOTIDE SEQUENCE [LARGE SCALE GENOMIC DNA]</scope>
    <source>
        <strain evidence="2">SYSU_2023b</strain>
        <tissue evidence="2">Whole body</tissue>
    </source>
</reference>